<dbReference type="Gramene" id="KOM57675">
    <property type="protein sequence ID" value="KOM57675"/>
    <property type="gene ID" value="LR48_Vigan11g070800"/>
</dbReference>
<feature type="compositionally biased region" description="Low complexity" evidence="1">
    <location>
        <begin position="40"/>
        <end position="64"/>
    </location>
</feature>
<dbReference type="OMA" id="WAYGKIS"/>
<dbReference type="AlphaFoldDB" id="A0A0L9VRH3"/>
<evidence type="ECO:0000256" key="1">
    <source>
        <dbReference type="SAM" id="MobiDB-lite"/>
    </source>
</evidence>
<gene>
    <name evidence="3" type="ORF">LR48_Vigan11g070800</name>
</gene>
<accession>A0A0L9VRH3</accession>
<evidence type="ECO:0000256" key="2">
    <source>
        <dbReference type="SAM" id="SignalP"/>
    </source>
</evidence>
<dbReference type="Proteomes" id="UP000053144">
    <property type="component" value="Chromosome 11"/>
</dbReference>
<sequence length="108" mass="11064">MNTQNLKFVVVVVCLAVYIGTTWGDVIESAKDTAQDAKDAAAPTFKAAQDTASSAAQSAKEVTAPAVNAATPTVEGIGEKTESFAQWAYGKISGGLGLGGEDDKPKSK</sequence>
<protein>
    <submittedName>
        <fullName evidence="3">Uncharacterized protein</fullName>
    </submittedName>
</protein>
<name>A0A0L9VRH3_PHAAN</name>
<evidence type="ECO:0000313" key="3">
    <source>
        <dbReference type="EMBL" id="KOM57675.1"/>
    </source>
</evidence>
<reference evidence="4" key="1">
    <citation type="journal article" date="2015" name="Proc. Natl. Acad. Sci. U.S.A.">
        <title>Genome sequencing of adzuki bean (Vigna angularis) provides insight into high starch and low fat accumulation and domestication.</title>
        <authorList>
            <person name="Yang K."/>
            <person name="Tian Z."/>
            <person name="Chen C."/>
            <person name="Luo L."/>
            <person name="Zhao B."/>
            <person name="Wang Z."/>
            <person name="Yu L."/>
            <person name="Li Y."/>
            <person name="Sun Y."/>
            <person name="Li W."/>
            <person name="Chen Y."/>
            <person name="Li Y."/>
            <person name="Zhang Y."/>
            <person name="Ai D."/>
            <person name="Zhao J."/>
            <person name="Shang C."/>
            <person name="Ma Y."/>
            <person name="Wu B."/>
            <person name="Wang M."/>
            <person name="Gao L."/>
            <person name="Sun D."/>
            <person name="Zhang P."/>
            <person name="Guo F."/>
            <person name="Wang W."/>
            <person name="Li Y."/>
            <person name="Wang J."/>
            <person name="Varshney R.K."/>
            <person name="Wang J."/>
            <person name="Ling H.Q."/>
            <person name="Wan P."/>
        </authorList>
    </citation>
    <scope>NUCLEOTIDE SEQUENCE</scope>
    <source>
        <strain evidence="4">cv. Jingnong 6</strain>
    </source>
</reference>
<keyword evidence="2" id="KW-0732">Signal</keyword>
<feature type="chain" id="PRO_5005596900" evidence="2">
    <location>
        <begin position="25"/>
        <end position="108"/>
    </location>
</feature>
<feature type="region of interest" description="Disordered" evidence="1">
    <location>
        <begin position="38"/>
        <end position="64"/>
    </location>
</feature>
<organism evidence="3 4">
    <name type="scientific">Phaseolus angularis</name>
    <name type="common">Azuki bean</name>
    <name type="synonym">Vigna angularis</name>
    <dbReference type="NCBI Taxonomy" id="3914"/>
    <lineage>
        <taxon>Eukaryota</taxon>
        <taxon>Viridiplantae</taxon>
        <taxon>Streptophyta</taxon>
        <taxon>Embryophyta</taxon>
        <taxon>Tracheophyta</taxon>
        <taxon>Spermatophyta</taxon>
        <taxon>Magnoliopsida</taxon>
        <taxon>eudicotyledons</taxon>
        <taxon>Gunneridae</taxon>
        <taxon>Pentapetalae</taxon>
        <taxon>rosids</taxon>
        <taxon>fabids</taxon>
        <taxon>Fabales</taxon>
        <taxon>Fabaceae</taxon>
        <taxon>Papilionoideae</taxon>
        <taxon>50 kb inversion clade</taxon>
        <taxon>NPAAA clade</taxon>
        <taxon>indigoferoid/millettioid clade</taxon>
        <taxon>Phaseoleae</taxon>
        <taxon>Vigna</taxon>
    </lineage>
</organism>
<evidence type="ECO:0000313" key="4">
    <source>
        <dbReference type="Proteomes" id="UP000053144"/>
    </source>
</evidence>
<feature type="signal peptide" evidence="2">
    <location>
        <begin position="1"/>
        <end position="24"/>
    </location>
</feature>
<dbReference type="EMBL" id="CM003381">
    <property type="protein sequence ID" value="KOM57675.1"/>
    <property type="molecule type" value="Genomic_DNA"/>
</dbReference>
<proteinExistence type="predicted"/>